<dbReference type="PANTHER" id="PTHR13802">
    <property type="entry name" value="MUCIN 4-RELATED"/>
    <property type="match status" value="1"/>
</dbReference>
<evidence type="ECO:0000313" key="1">
    <source>
        <dbReference type="EMBL" id="RMX59981.1"/>
    </source>
</evidence>
<evidence type="ECO:0000313" key="2">
    <source>
        <dbReference type="Proteomes" id="UP000275408"/>
    </source>
</evidence>
<sequence>MKSSFTHKETHLKQRIVIKLLISNLAVEAPTGVGEPHMITLDGVEYTFNGYGDYQILQVAPSGFKLQGRMQPLINRYGRKTLGTVYKAFAMKENGSDIVQVHINGRNEVDVLVNGALMEFDERLLMDFNGVTVLKYNNSYKYSTIFNSGISVTIEKADELLQMMLLVPQMYKEYLSRIRAINSLRMDKMKQETHLKQRIVIKLLISNLAVEARSSCRYLMVSSQSTFHSFQTIHNSLNKASGRGRNERETALQH</sequence>
<protein>
    <submittedName>
        <fullName evidence="1">Uncharacterized protein</fullName>
    </submittedName>
</protein>
<gene>
    <name evidence="1" type="ORF">pdam_00001133</name>
</gene>
<dbReference type="PANTHER" id="PTHR13802:SF59">
    <property type="entry name" value="SUSHI DOMAIN-CONTAINING PROTEIN 2"/>
    <property type="match status" value="1"/>
</dbReference>
<organism evidence="1 2">
    <name type="scientific">Pocillopora damicornis</name>
    <name type="common">Cauliflower coral</name>
    <name type="synonym">Millepora damicornis</name>
    <dbReference type="NCBI Taxonomy" id="46731"/>
    <lineage>
        <taxon>Eukaryota</taxon>
        <taxon>Metazoa</taxon>
        <taxon>Cnidaria</taxon>
        <taxon>Anthozoa</taxon>
        <taxon>Hexacorallia</taxon>
        <taxon>Scleractinia</taxon>
        <taxon>Astrocoeniina</taxon>
        <taxon>Pocilloporidae</taxon>
        <taxon>Pocillopora</taxon>
    </lineage>
</organism>
<proteinExistence type="predicted"/>
<dbReference type="EMBL" id="RCHS01000253">
    <property type="protein sequence ID" value="RMX59981.1"/>
    <property type="molecule type" value="Genomic_DNA"/>
</dbReference>
<dbReference type="OrthoDB" id="6051552at2759"/>
<reference evidence="1 2" key="1">
    <citation type="journal article" date="2018" name="Sci. Rep.">
        <title>Comparative analysis of the Pocillopora damicornis genome highlights role of immune system in coral evolution.</title>
        <authorList>
            <person name="Cunning R."/>
            <person name="Bay R.A."/>
            <person name="Gillette P."/>
            <person name="Baker A.C."/>
            <person name="Traylor-Knowles N."/>
        </authorList>
    </citation>
    <scope>NUCLEOTIDE SEQUENCE [LARGE SCALE GENOMIC DNA]</scope>
    <source>
        <strain evidence="1">RSMAS</strain>
        <tissue evidence="1">Whole animal</tissue>
    </source>
</reference>
<accession>A0A3M6V228</accession>
<dbReference type="InterPro" id="IPR051495">
    <property type="entry name" value="Epithelial_Barrier/Signaling"/>
</dbReference>
<dbReference type="AlphaFoldDB" id="A0A3M6V228"/>
<dbReference type="Proteomes" id="UP000275408">
    <property type="component" value="Unassembled WGS sequence"/>
</dbReference>
<keyword evidence="2" id="KW-1185">Reference proteome</keyword>
<comment type="caution">
    <text evidence="1">The sequence shown here is derived from an EMBL/GenBank/DDBJ whole genome shotgun (WGS) entry which is preliminary data.</text>
</comment>
<name>A0A3M6V228_POCDA</name>